<evidence type="ECO:0000313" key="3">
    <source>
        <dbReference type="Proteomes" id="UP000885826"/>
    </source>
</evidence>
<feature type="domain" description="Secretion system C-terminal sorting" evidence="1">
    <location>
        <begin position="411"/>
        <end position="487"/>
    </location>
</feature>
<proteinExistence type="predicted"/>
<protein>
    <submittedName>
        <fullName evidence="2">T9SS type A sorting domain-containing protein</fullName>
    </submittedName>
</protein>
<dbReference type="EMBL" id="DRIG01000048">
    <property type="protein sequence ID" value="HEC78406.1"/>
    <property type="molecule type" value="Genomic_DNA"/>
</dbReference>
<comment type="caution">
    <text evidence="2">The sequence shown here is derived from an EMBL/GenBank/DDBJ whole genome shotgun (WGS) entry which is preliminary data.</text>
</comment>
<dbReference type="Pfam" id="PF18962">
    <property type="entry name" value="Por_Secre_tail"/>
    <property type="match status" value="1"/>
</dbReference>
<sequence>MLKNLTNIVFFLIINQGGNMNSKIVCGIFFTALMMVLFAQPEVYIERDDVPFVIGQWARYDQNTDIFQWEPFDTTRLWWDLTDYPGGNTARVHLLAPNQGIPPAPDTFPDAKIVELDTMGSGEVVWSYLSDTTYFFYVQGIDMEQGGFRFIGNYRPDYNCYVYPIYDGASWLTAWTWTYEVYPGLPYSANETHHKRVVAMGKVKVPFSGDQFWPCLVIQDSMGFSDNFGSQEIRWIYEWVVPGRFGGGNGVAAAQSTNGANQNFVLVENFFKLTDLYVPGWDLRCPDFSNTTIWPDTTFAGPFIVSSIITDSTGIGADSLFYNIDGGQFIGVAHDSVVDSLYYYTIPQVAQTCTLGYFIWAEDSFSVANGVDIWNTDPICAPESTYYRFTVTTGIDESPEEYGVKGILDCYPNPFHTRLNISCSLPPGGINHDVAVFDPSGRLVKEFSIPVGNRSIDLSWDGTDFNEIALPNGVYFVELKTDKEKIVVPVVLIR</sequence>
<dbReference type="Gene3D" id="2.60.40.4070">
    <property type="match status" value="1"/>
</dbReference>
<dbReference type="Proteomes" id="UP000885826">
    <property type="component" value="Unassembled WGS sequence"/>
</dbReference>
<dbReference type="InterPro" id="IPR026444">
    <property type="entry name" value="Secre_tail"/>
</dbReference>
<dbReference type="NCBIfam" id="TIGR04183">
    <property type="entry name" value="Por_Secre_tail"/>
    <property type="match status" value="1"/>
</dbReference>
<evidence type="ECO:0000259" key="1">
    <source>
        <dbReference type="Pfam" id="PF18962"/>
    </source>
</evidence>
<gene>
    <name evidence="2" type="ORF">ENI34_04595</name>
</gene>
<organism evidence="2 3">
    <name type="scientific">candidate division WOR-3 bacterium</name>
    <dbReference type="NCBI Taxonomy" id="2052148"/>
    <lineage>
        <taxon>Bacteria</taxon>
        <taxon>Bacteria division WOR-3</taxon>
    </lineage>
</organism>
<reference evidence="2" key="1">
    <citation type="journal article" date="2020" name="mSystems">
        <title>Genome- and Community-Level Interaction Insights into Carbon Utilization and Element Cycling Functions of Hydrothermarchaeota in Hydrothermal Sediment.</title>
        <authorList>
            <person name="Zhou Z."/>
            <person name="Liu Y."/>
            <person name="Xu W."/>
            <person name="Pan J."/>
            <person name="Luo Z.H."/>
            <person name="Li M."/>
        </authorList>
    </citation>
    <scope>NUCLEOTIDE SEQUENCE</scope>
    <source>
        <strain evidence="2">HyVt-388</strain>
    </source>
</reference>
<accession>A0A9C9EMB6</accession>
<evidence type="ECO:0000313" key="2">
    <source>
        <dbReference type="EMBL" id="HEC78406.1"/>
    </source>
</evidence>
<dbReference type="AlphaFoldDB" id="A0A9C9EMB6"/>
<name>A0A9C9EMB6_UNCW3</name>